<dbReference type="GeneID" id="17326151"/>
<reference evidence="2" key="1">
    <citation type="journal article" date="2013" name="Proc. Natl. Acad. Sci. U.S.A.">
        <title>Genome structure and metabolic features in the red seaweed Chondrus crispus shed light on evolution of the Archaeplastida.</title>
        <authorList>
            <person name="Collen J."/>
            <person name="Porcel B."/>
            <person name="Carre W."/>
            <person name="Ball S.G."/>
            <person name="Chaparro C."/>
            <person name="Tonon T."/>
            <person name="Barbeyron T."/>
            <person name="Michel G."/>
            <person name="Noel B."/>
            <person name="Valentin K."/>
            <person name="Elias M."/>
            <person name="Artiguenave F."/>
            <person name="Arun A."/>
            <person name="Aury J.M."/>
            <person name="Barbosa-Neto J.F."/>
            <person name="Bothwell J.H."/>
            <person name="Bouget F.Y."/>
            <person name="Brillet L."/>
            <person name="Cabello-Hurtado F."/>
            <person name="Capella-Gutierrez S."/>
            <person name="Charrier B."/>
            <person name="Cladiere L."/>
            <person name="Cock J.M."/>
            <person name="Coelho S.M."/>
            <person name="Colleoni C."/>
            <person name="Czjzek M."/>
            <person name="Da Silva C."/>
            <person name="Delage L."/>
            <person name="Denoeud F."/>
            <person name="Deschamps P."/>
            <person name="Dittami S.M."/>
            <person name="Gabaldon T."/>
            <person name="Gachon C.M."/>
            <person name="Groisillier A."/>
            <person name="Herve C."/>
            <person name="Jabbari K."/>
            <person name="Katinka M."/>
            <person name="Kloareg B."/>
            <person name="Kowalczyk N."/>
            <person name="Labadie K."/>
            <person name="Leblanc C."/>
            <person name="Lopez P.J."/>
            <person name="McLachlan D.H."/>
            <person name="Meslet-Cladiere L."/>
            <person name="Moustafa A."/>
            <person name="Nehr Z."/>
            <person name="Nyvall Collen P."/>
            <person name="Panaud O."/>
            <person name="Partensky F."/>
            <person name="Poulain J."/>
            <person name="Rensing S.A."/>
            <person name="Rousvoal S."/>
            <person name="Samson G."/>
            <person name="Symeonidi A."/>
            <person name="Weissenbach J."/>
            <person name="Zambounis A."/>
            <person name="Wincker P."/>
            <person name="Boyen C."/>
        </authorList>
    </citation>
    <scope>NUCLEOTIDE SEQUENCE [LARGE SCALE GENOMIC DNA]</scope>
    <source>
        <strain evidence="2">cv. Stackhouse</strain>
    </source>
</reference>
<organism evidence="1 2">
    <name type="scientific">Chondrus crispus</name>
    <name type="common">Carrageen Irish moss</name>
    <name type="synonym">Polymorpha crispa</name>
    <dbReference type="NCBI Taxonomy" id="2769"/>
    <lineage>
        <taxon>Eukaryota</taxon>
        <taxon>Rhodophyta</taxon>
        <taxon>Florideophyceae</taxon>
        <taxon>Rhodymeniophycidae</taxon>
        <taxon>Gigartinales</taxon>
        <taxon>Gigartinaceae</taxon>
        <taxon>Chondrus</taxon>
    </lineage>
</organism>
<dbReference type="Proteomes" id="UP000012073">
    <property type="component" value="Unassembled WGS sequence"/>
</dbReference>
<accession>R7QJ52</accession>
<dbReference type="AlphaFoldDB" id="R7QJ52"/>
<gene>
    <name evidence="1" type="ORF">CHC_T00006251001</name>
</gene>
<proteinExistence type="predicted"/>
<evidence type="ECO:0000313" key="2">
    <source>
        <dbReference type="Proteomes" id="UP000012073"/>
    </source>
</evidence>
<protein>
    <submittedName>
        <fullName evidence="1">Uncharacterized protein</fullName>
    </submittedName>
</protein>
<keyword evidence="2" id="KW-1185">Reference proteome</keyword>
<dbReference type="EMBL" id="HG001940">
    <property type="protein sequence ID" value="CDF38532.1"/>
    <property type="molecule type" value="Genomic_DNA"/>
</dbReference>
<dbReference type="KEGG" id="ccp:CHC_T00006251001"/>
<evidence type="ECO:0000313" key="1">
    <source>
        <dbReference type="EMBL" id="CDF38532.1"/>
    </source>
</evidence>
<name>R7QJ52_CHOCR</name>
<dbReference type="Gramene" id="CDF38532">
    <property type="protein sequence ID" value="CDF38532"/>
    <property type="gene ID" value="CHC_T00006251001"/>
</dbReference>
<sequence length="50" mass="5826">MPPPRNVHCCPTPSLCVDVAPRFTWTRVNKRNCVVLSQHCWHNKTPQLKE</sequence>
<dbReference type="RefSeq" id="XP_005718425.1">
    <property type="nucleotide sequence ID" value="XM_005718368.1"/>
</dbReference>